<accession>A0A813WBX2</accession>
<dbReference type="AlphaFoldDB" id="A0A813WBX2"/>
<reference evidence="5" key="1">
    <citation type="submission" date="2021-02" db="EMBL/GenBank/DDBJ databases">
        <authorList>
            <person name="Nowell W R."/>
        </authorList>
    </citation>
    <scope>NUCLEOTIDE SEQUENCE</scope>
</reference>
<keyword evidence="1" id="KW-0479">Metal-binding</keyword>
<feature type="domain" description="FLYWCH-type" evidence="4">
    <location>
        <begin position="241"/>
        <end position="292"/>
    </location>
</feature>
<dbReference type="InterPro" id="IPR007588">
    <property type="entry name" value="Znf_FLYWCH"/>
</dbReference>
<gene>
    <name evidence="5" type="ORF">XAT740_LOCUS5384</name>
</gene>
<proteinExistence type="predicted"/>
<evidence type="ECO:0000313" key="6">
    <source>
        <dbReference type="Proteomes" id="UP000663828"/>
    </source>
</evidence>
<keyword evidence="3" id="KW-0862">Zinc</keyword>
<evidence type="ECO:0000313" key="5">
    <source>
        <dbReference type="EMBL" id="CAF0849119.1"/>
    </source>
</evidence>
<evidence type="ECO:0000256" key="1">
    <source>
        <dbReference type="ARBA" id="ARBA00022723"/>
    </source>
</evidence>
<organism evidence="5 6">
    <name type="scientific">Adineta ricciae</name>
    <name type="common">Rotifer</name>
    <dbReference type="NCBI Taxonomy" id="249248"/>
    <lineage>
        <taxon>Eukaryota</taxon>
        <taxon>Metazoa</taxon>
        <taxon>Spiralia</taxon>
        <taxon>Gnathifera</taxon>
        <taxon>Rotifera</taxon>
        <taxon>Eurotatoria</taxon>
        <taxon>Bdelloidea</taxon>
        <taxon>Adinetida</taxon>
        <taxon>Adinetidae</taxon>
        <taxon>Adineta</taxon>
    </lineage>
</organism>
<keyword evidence="2" id="KW-0863">Zinc-finger</keyword>
<sequence length="491" mass="56090">MATYINTRIFQSIIHSDPQQLLITTSLPSTTNTFHLIFTFKQAIQFKIDYGSYISHPHPHPQDNSRAGPVLLFKRKGHVSSFEKSQYAQGVTVYFTPKGVINGATMKRYLDFWYSKVKDNHPKLLTTDSCTSHLGNHLINVLDVSIFSVFKNNYNNIVEDYIEKHGPRSHIKLTASQARVLCTNLTWAAWERTLANVDIAKAFRYTFDPTSNEHLSSIDGDDHIDKVAEEISQQQQQQCYSYPMLVKEGFIYKSNKQTLTKIYWICKIKNCNANIHTDLNRNFMQSNGKHNHLVEPEEIEIKLFREALKVRVINETTPISKIYDEEMVKAHLSPETLANVPLVSSISNISFPKQLDVLFDSSIIFTDGTFLATPSMFDQAFTIHGLRFGCNLSCVYGLLPNRKKSTYQQLFKELKSIAALENKLFLPERVVSDSEIGLISALAAECINRRIQSLDLSTTYAEDDEIRSCCRKLMALCLLPLQEVESQFYNL</sequence>
<evidence type="ECO:0000256" key="3">
    <source>
        <dbReference type="ARBA" id="ARBA00022833"/>
    </source>
</evidence>
<dbReference type="EMBL" id="CAJNOR010000231">
    <property type="protein sequence ID" value="CAF0849119.1"/>
    <property type="molecule type" value="Genomic_DNA"/>
</dbReference>
<dbReference type="Proteomes" id="UP000663828">
    <property type="component" value="Unassembled WGS sequence"/>
</dbReference>
<dbReference type="Gene3D" id="2.20.25.240">
    <property type="match status" value="1"/>
</dbReference>
<name>A0A813WBX2_ADIRI</name>
<keyword evidence="6" id="KW-1185">Reference proteome</keyword>
<dbReference type="Pfam" id="PF04500">
    <property type="entry name" value="FLYWCH"/>
    <property type="match status" value="1"/>
</dbReference>
<comment type="caution">
    <text evidence="5">The sequence shown here is derived from an EMBL/GenBank/DDBJ whole genome shotgun (WGS) entry which is preliminary data.</text>
</comment>
<evidence type="ECO:0000259" key="4">
    <source>
        <dbReference type="Pfam" id="PF04500"/>
    </source>
</evidence>
<evidence type="ECO:0000256" key="2">
    <source>
        <dbReference type="ARBA" id="ARBA00022771"/>
    </source>
</evidence>
<dbReference type="GO" id="GO:0008270">
    <property type="term" value="F:zinc ion binding"/>
    <property type="evidence" value="ECO:0007669"/>
    <property type="project" value="UniProtKB-KW"/>
</dbReference>
<protein>
    <recommendedName>
        <fullName evidence="4">FLYWCH-type domain-containing protein</fullName>
    </recommendedName>
</protein>